<comment type="caution">
    <text evidence="1">The sequence shown here is derived from an EMBL/GenBank/DDBJ whole genome shotgun (WGS) entry which is preliminary data.</text>
</comment>
<reference evidence="1 2" key="1">
    <citation type="submission" date="2023-07" db="EMBL/GenBank/DDBJ databases">
        <title>Genomic Encyclopedia of Type Strains, Phase IV (KMG-IV): sequencing the most valuable type-strain genomes for metagenomic binning, comparative biology and taxonomic classification.</title>
        <authorList>
            <person name="Goeker M."/>
        </authorList>
    </citation>
    <scope>NUCLEOTIDE SEQUENCE [LARGE SCALE GENOMIC DNA]</scope>
    <source>
        <strain evidence="1 2">DSM 17740</strain>
    </source>
</reference>
<dbReference type="SUPFAM" id="SSF53756">
    <property type="entry name" value="UDP-Glycosyltransferase/glycogen phosphorylase"/>
    <property type="match status" value="1"/>
</dbReference>
<organism evidence="1 2">
    <name type="scientific">Caldalkalibacillus uzonensis</name>
    <dbReference type="NCBI Taxonomy" id="353224"/>
    <lineage>
        <taxon>Bacteria</taxon>
        <taxon>Bacillati</taxon>
        <taxon>Bacillota</taxon>
        <taxon>Bacilli</taxon>
        <taxon>Bacillales</taxon>
        <taxon>Bacillaceae</taxon>
        <taxon>Caldalkalibacillus</taxon>
    </lineage>
</organism>
<evidence type="ECO:0000313" key="2">
    <source>
        <dbReference type="Proteomes" id="UP001232445"/>
    </source>
</evidence>
<sequence>MNKILLTISAGMWDGIQHRPHHFARRAALNNWTVLYVEPPATLISPLKNRTTIERWKYWREGLRKETESLYLLSLPPIFPFGNMNRTINRINQRIMAKTITKALQSFSNSKVTLYTFLPNTVDMLPYLNVEAVIYDCVDDHGSFSGFVDKKIVLEMEKDLMRQADICFATSHKLYSDRKAWNPNFYLIPNGTDHDFFAKTASITEEEIPADVADLSHPTIGFIGGISDWVDLSLVKQVADSRPDCNFIFIGPIATDISLLEALSNVHFIGPRRYEHLPYYLRKFDICWIPFKINELTKSVNPIKLYEYMSSGKPVISTPLPEVKHFEGLIEIAKDKQETIVSIDRILDSNINDVNREKRQKVGQDNSWDSRWQYAEHLIQSLQK</sequence>
<dbReference type="RefSeq" id="WP_307336945.1">
    <property type="nucleotide sequence ID" value="NZ_JAUSUQ010000004.1"/>
</dbReference>
<keyword evidence="2" id="KW-1185">Reference proteome</keyword>
<dbReference type="Gene3D" id="3.40.50.11010">
    <property type="match status" value="1"/>
</dbReference>
<evidence type="ECO:0000313" key="1">
    <source>
        <dbReference type="EMBL" id="MDQ0338494.1"/>
    </source>
</evidence>
<dbReference type="Proteomes" id="UP001232445">
    <property type="component" value="Unassembled WGS sequence"/>
</dbReference>
<dbReference type="PANTHER" id="PTHR12526">
    <property type="entry name" value="GLYCOSYLTRANSFERASE"/>
    <property type="match status" value="1"/>
</dbReference>
<accession>A0ABU0CRL3</accession>
<gene>
    <name evidence="1" type="ORF">J2S00_001280</name>
</gene>
<protein>
    <submittedName>
        <fullName evidence="1">Glycosyltransferase involved in cell wall biosynthesis</fullName>
    </submittedName>
</protein>
<dbReference type="Pfam" id="PF13692">
    <property type="entry name" value="Glyco_trans_1_4"/>
    <property type="match status" value="1"/>
</dbReference>
<dbReference type="Gene3D" id="3.40.50.2000">
    <property type="entry name" value="Glycogen Phosphorylase B"/>
    <property type="match status" value="1"/>
</dbReference>
<dbReference type="PANTHER" id="PTHR12526:SF630">
    <property type="entry name" value="GLYCOSYLTRANSFERASE"/>
    <property type="match status" value="1"/>
</dbReference>
<dbReference type="EMBL" id="JAUSUQ010000004">
    <property type="protein sequence ID" value="MDQ0338494.1"/>
    <property type="molecule type" value="Genomic_DNA"/>
</dbReference>
<name>A0ABU0CRL3_9BACI</name>
<proteinExistence type="predicted"/>